<evidence type="ECO:0008006" key="5">
    <source>
        <dbReference type="Google" id="ProtNLM"/>
    </source>
</evidence>
<dbReference type="InParanoid" id="A0A0Q3MMC4"/>
<feature type="signal peptide" evidence="1">
    <location>
        <begin position="1"/>
        <end position="28"/>
    </location>
</feature>
<sequence length="80" mass="8656">MGLSKNNPTVVCFVSLLVISAIFLSCDASDRITAPEDNFPEFCFDDKACADSLCIDNCKSRGYDTGECKLDDGGVCCCRK</sequence>
<dbReference type="EMBL" id="CM000881">
    <property type="protein sequence ID" value="KQK05374.1"/>
    <property type="molecule type" value="Genomic_DNA"/>
</dbReference>
<dbReference type="FunCoup" id="A0A0Q3MMC4">
    <property type="interactions" value="313"/>
</dbReference>
<organism evidence="2">
    <name type="scientific">Brachypodium distachyon</name>
    <name type="common">Purple false brome</name>
    <name type="synonym">Trachynia distachya</name>
    <dbReference type="NCBI Taxonomy" id="15368"/>
    <lineage>
        <taxon>Eukaryota</taxon>
        <taxon>Viridiplantae</taxon>
        <taxon>Streptophyta</taxon>
        <taxon>Embryophyta</taxon>
        <taxon>Tracheophyta</taxon>
        <taxon>Spermatophyta</taxon>
        <taxon>Magnoliopsida</taxon>
        <taxon>Liliopsida</taxon>
        <taxon>Poales</taxon>
        <taxon>Poaceae</taxon>
        <taxon>BOP clade</taxon>
        <taxon>Pooideae</taxon>
        <taxon>Stipodae</taxon>
        <taxon>Brachypodieae</taxon>
        <taxon>Brachypodium</taxon>
    </lineage>
</organism>
<evidence type="ECO:0000313" key="4">
    <source>
        <dbReference type="Proteomes" id="UP000008810"/>
    </source>
</evidence>
<evidence type="ECO:0000313" key="3">
    <source>
        <dbReference type="EnsemblPlants" id="KQK05374"/>
    </source>
</evidence>
<reference evidence="3" key="3">
    <citation type="submission" date="2018-08" db="UniProtKB">
        <authorList>
            <consortium name="EnsemblPlants"/>
        </authorList>
    </citation>
    <scope>IDENTIFICATION</scope>
    <source>
        <strain evidence="3">cv. Bd21</strain>
    </source>
</reference>
<evidence type="ECO:0000313" key="2">
    <source>
        <dbReference type="EMBL" id="KQK05374.1"/>
    </source>
</evidence>
<keyword evidence="1" id="KW-0732">Signal</keyword>
<dbReference type="AlphaFoldDB" id="A0A0Q3MMC4"/>
<dbReference type="PROSITE" id="PS51257">
    <property type="entry name" value="PROKAR_LIPOPROTEIN"/>
    <property type="match status" value="1"/>
</dbReference>
<dbReference type="Gramene" id="KQK05374">
    <property type="protein sequence ID" value="KQK05374"/>
    <property type="gene ID" value="BRADI_2g19726v3"/>
</dbReference>
<name>A0A0Q3MMC4_BRADI</name>
<proteinExistence type="predicted"/>
<evidence type="ECO:0000256" key="1">
    <source>
        <dbReference type="SAM" id="SignalP"/>
    </source>
</evidence>
<reference evidence="2 3" key="1">
    <citation type="journal article" date="2010" name="Nature">
        <title>Genome sequencing and analysis of the model grass Brachypodium distachyon.</title>
        <authorList>
            <consortium name="International Brachypodium Initiative"/>
        </authorList>
    </citation>
    <scope>NUCLEOTIDE SEQUENCE [LARGE SCALE GENOMIC DNA]</scope>
    <source>
        <strain evidence="2 3">Bd21</strain>
    </source>
</reference>
<protein>
    <recommendedName>
        <fullName evidence="5">Knottin scorpion toxin-like domain-containing protein</fullName>
    </recommendedName>
</protein>
<accession>A0A0Q3MMC4</accession>
<keyword evidence="4" id="KW-1185">Reference proteome</keyword>
<dbReference type="OrthoDB" id="717816at2759"/>
<dbReference type="Proteomes" id="UP000008810">
    <property type="component" value="Chromosome 2"/>
</dbReference>
<feature type="chain" id="PRO_5035999776" description="Knottin scorpion toxin-like domain-containing protein" evidence="1">
    <location>
        <begin position="29"/>
        <end position="80"/>
    </location>
</feature>
<gene>
    <name evidence="2" type="ORF">BRADI_2g19726v3</name>
</gene>
<reference evidence="2" key="2">
    <citation type="submission" date="2017-06" db="EMBL/GenBank/DDBJ databases">
        <title>WGS assembly of Brachypodium distachyon.</title>
        <authorList>
            <consortium name="The International Brachypodium Initiative"/>
            <person name="Lucas S."/>
            <person name="Harmon-Smith M."/>
            <person name="Lail K."/>
            <person name="Tice H."/>
            <person name="Grimwood J."/>
            <person name="Bruce D."/>
            <person name="Barry K."/>
            <person name="Shu S."/>
            <person name="Lindquist E."/>
            <person name="Wang M."/>
            <person name="Pitluck S."/>
            <person name="Vogel J.P."/>
            <person name="Garvin D.F."/>
            <person name="Mockler T.C."/>
            <person name="Schmutz J."/>
            <person name="Rokhsar D."/>
            <person name="Bevan M.W."/>
        </authorList>
    </citation>
    <scope>NUCLEOTIDE SEQUENCE</scope>
    <source>
        <strain evidence="2">Bd21</strain>
    </source>
</reference>
<dbReference type="EnsemblPlants" id="KQK05374">
    <property type="protein sequence ID" value="KQK05374"/>
    <property type="gene ID" value="BRADI_2g19726v3"/>
</dbReference>